<dbReference type="GO" id="GO:2000431">
    <property type="term" value="P:regulation of cytokinesis, actomyosin contractile ring assembly"/>
    <property type="evidence" value="ECO:0007669"/>
    <property type="project" value="InterPro"/>
</dbReference>
<dbReference type="SUPFAM" id="SSF48065">
    <property type="entry name" value="DBL homology domain (DH-domain)"/>
    <property type="match status" value="1"/>
</dbReference>
<dbReference type="CDD" id="cd00160">
    <property type="entry name" value="RhoGEF"/>
    <property type="match status" value="1"/>
</dbReference>
<dbReference type="PROSITE" id="PS50010">
    <property type="entry name" value="DH_2"/>
    <property type="match status" value="1"/>
</dbReference>
<feature type="domain" description="BRCT" evidence="2">
    <location>
        <begin position="175"/>
        <end position="252"/>
    </location>
</feature>
<dbReference type="GO" id="GO:0005938">
    <property type="term" value="C:cell cortex"/>
    <property type="evidence" value="ECO:0007669"/>
    <property type="project" value="TreeGrafter"/>
</dbReference>
<evidence type="ECO:0000259" key="1">
    <source>
        <dbReference type="PROSITE" id="PS50010"/>
    </source>
</evidence>
<dbReference type="InterPro" id="IPR036420">
    <property type="entry name" value="BRCT_dom_sf"/>
</dbReference>
<dbReference type="Pfam" id="PF00533">
    <property type="entry name" value="BRCT"/>
    <property type="match status" value="1"/>
</dbReference>
<dbReference type="GO" id="GO:0005085">
    <property type="term" value="F:guanyl-nucleotide exchange factor activity"/>
    <property type="evidence" value="ECO:0007669"/>
    <property type="project" value="InterPro"/>
</dbReference>
<organism evidence="3 4">
    <name type="scientific">Mytilus edulis</name>
    <name type="common">Blue mussel</name>
    <dbReference type="NCBI Taxonomy" id="6550"/>
    <lineage>
        <taxon>Eukaryota</taxon>
        <taxon>Metazoa</taxon>
        <taxon>Spiralia</taxon>
        <taxon>Lophotrochozoa</taxon>
        <taxon>Mollusca</taxon>
        <taxon>Bivalvia</taxon>
        <taxon>Autobranchia</taxon>
        <taxon>Pteriomorphia</taxon>
        <taxon>Mytilida</taxon>
        <taxon>Mytiloidea</taxon>
        <taxon>Mytilidae</taxon>
        <taxon>Mytilinae</taxon>
        <taxon>Mytilus</taxon>
    </lineage>
</organism>
<dbReference type="PANTHER" id="PTHR16777:SF2">
    <property type="entry name" value="PROTEIN ECT2"/>
    <property type="match status" value="1"/>
</dbReference>
<dbReference type="SMART" id="SM00325">
    <property type="entry name" value="RhoGEF"/>
    <property type="match status" value="1"/>
</dbReference>
<dbReference type="EMBL" id="CAJPWZ010001274">
    <property type="protein sequence ID" value="CAG2211731.1"/>
    <property type="molecule type" value="Genomic_DNA"/>
</dbReference>
<protein>
    <submittedName>
        <fullName evidence="3">ECT2</fullName>
    </submittedName>
</protein>
<dbReference type="GO" id="GO:0007399">
    <property type="term" value="P:nervous system development"/>
    <property type="evidence" value="ECO:0007669"/>
    <property type="project" value="TreeGrafter"/>
</dbReference>
<dbReference type="Proteomes" id="UP000683360">
    <property type="component" value="Unassembled WGS sequence"/>
</dbReference>
<comment type="caution">
    <text evidence="3">The sequence shown here is derived from an EMBL/GenBank/DDBJ whole genome shotgun (WGS) entry which is preliminary data.</text>
</comment>
<dbReference type="Pfam" id="PF12738">
    <property type="entry name" value="PTCB-BRCT"/>
    <property type="match status" value="1"/>
</dbReference>
<dbReference type="SUPFAM" id="SSF52113">
    <property type="entry name" value="BRCT domain"/>
    <property type="match status" value="2"/>
</dbReference>
<dbReference type="Gene3D" id="3.40.50.10190">
    <property type="entry name" value="BRCT domain"/>
    <property type="match status" value="3"/>
</dbReference>
<dbReference type="AlphaFoldDB" id="A0A8S3RZW9"/>
<evidence type="ECO:0000313" key="3">
    <source>
        <dbReference type="EMBL" id="CAG2211731.1"/>
    </source>
</evidence>
<feature type="domain" description="DH" evidence="1">
    <location>
        <begin position="407"/>
        <end position="531"/>
    </location>
</feature>
<dbReference type="InterPro" id="IPR001357">
    <property type="entry name" value="BRCT_dom"/>
</dbReference>
<dbReference type="Gene3D" id="1.20.900.10">
    <property type="entry name" value="Dbl homology (DH) domain"/>
    <property type="match status" value="1"/>
</dbReference>
<dbReference type="InterPro" id="IPR026817">
    <property type="entry name" value="Ect2"/>
</dbReference>
<dbReference type="Pfam" id="PF21243">
    <property type="entry name" value="ECT2_BRCT0"/>
    <property type="match status" value="1"/>
</dbReference>
<dbReference type="CDD" id="cd17732">
    <property type="entry name" value="BRCT_Ect2_rpt2"/>
    <property type="match status" value="1"/>
</dbReference>
<dbReference type="InterPro" id="IPR035899">
    <property type="entry name" value="DBL_dom_sf"/>
</dbReference>
<name>A0A8S3RZW9_MYTED</name>
<dbReference type="InterPro" id="IPR000219">
    <property type="entry name" value="DH_dom"/>
</dbReference>
<dbReference type="OrthoDB" id="9997817at2759"/>
<sequence>MELNRNYQIFELPVGMLFRRPNNYWTGFVFVDIFLDSMLLPVFVLNYGKLSSNSLANQKCGLFEQRHFQVWKQCRNTKDSCKVVLVGKDTQNNEKLKTTLQELKITFVNSEDGLDCVQDASEWDTAFVLENFEGHVFHKLHKAETWIVGPPIIFQCAIDKKPIPQHTRPLFCTAMQGVIVCFTGFSKREEVSPLADLIHHMGGSVRKDISPKVTHLVANCIDGFKYRFAVGYGTPIMDAKWIYRVWEERNTLGVKATDEKMMQHRMPPFYKCCLCFYGFSDEEKKHMEELTIENGGTFAAVGDDECSHLVYDDQQVKDIPVNLLDNTNFYIVRGEWFWGSIQMEACADETLYEYHQKIDFNGVNGNIFLPGRNMSGSKSHASNTPDKSDVFSESIESYKEKIPKMSPRLQVVTELLQTEKNYVGILHTVINTFKTEIEKSNQYNGAILGAQEVKLIFGNIPPIYEVHCKIRDSLSQIVDNWNEEVSVGDIFIEHAEALMKAYPPFVNFFEQTKETIAKSDKTNPRFHAFLKVTYCLIGLRYERRFNVIIDIQTKTFKVQDSNHCIVEKEGGE</sequence>
<evidence type="ECO:0000313" key="4">
    <source>
        <dbReference type="Proteomes" id="UP000683360"/>
    </source>
</evidence>
<feature type="domain" description="BRCT" evidence="2">
    <location>
        <begin position="264"/>
        <end position="354"/>
    </location>
</feature>
<dbReference type="SMART" id="SM00292">
    <property type="entry name" value="BRCT"/>
    <property type="match status" value="2"/>
</dbReference>
<dbReference type="PANTHER" id="PTHR16777">
    <property type="entry name" value="PROTEIN ECT2"/>
    <property type="match status" value="1"/>
</dbReference>
<reference evidence="3" key="1">
    <citation type="submission" date="2021-03" db="EMBL/GenBank/DDBJ databases">
        <authorList>
            <person name="Bekaert M."/>
        </authorList>
    </citation>
    <scope>NUCLEOTIDE SEQUENCE</scope>
</reference>
<dbReference type="CDD" id="cd17733">
    <property type="entry name" value="BRCT_Ect2_rpt1"/>
    <property type="match status" value="1"/>
</dbReference>
<proteinExistence type="predicted"/>
<dbReference type="Pfam" id="PF00621">
    <property type="entry name" value="RhoGEF"/>
    <property type="match status" value="1"/>
</dbReference>
<dbReference type="GO" id="GO:0005096">
    <property type="term" value="F:GTPase activator activity"/>
    <property type="evidence" value="ECO:0007669"/>
    <property type="project" value="InterPro"/>
</dbReference>
<gene>
    <name evidence="3" type="ORF">MEDL_25799</name>
</gene>
<evidence type="ECO:0000259" key="2">
    <source>
        <dbReference type="PROSITE" id="PS50172"/>
    </source>
</evidence>
<dbReference type="GO" id="GO:0000281">
    <property type="term" value="P:mitotic cytokinesis"/>
    <property type="evidence" value="ECO:0007669"/>
    <property type="project" value="TreeGrafter"/>
</dbReference>
<keyword evidence="4" id="KW-1185">Reference proteome</keyword>
<dbReference type="GO" id="GO:0005634">
    <property type="term" value="C:nucleus"/>
    <property type="evidence" value="ECO:0007669"/>
    <property type="project" value="InterPro"/>
</dbReference>
<accession>A0A8S3RZW9</accession>
<dbReference type="InterPro" id="IPR049396">
    <property type="entry name" value="ECT2_BRCT0"/>
</dbReference>
<dbReference type="PROSITE" id="PS50172">
    <property type="entry name" value="BRCT"/>
    <property type="match status" value="2"/>
</dbReference>